<gene>
    <name evidence="3" type="ORF">CTDIVETGP_2618</name>
</gene>
<protein>
    <recommendedName>
        <fullName evidence="2">C4-type zinc ribbon domain-containing protein</fullName>
    </recommendedName>
</protein>
<proteinExistence type="predicted"/>
<dbReference type="Gene3D" id="1.10.287.1490">
    <property type="match status" value="1"/>
</dbReference>
<evidence type="ECO:0000313" key="3">
    <source>
        <dbReference type="EMBL" id="CDL92548.1"/>
    </source>
</evidence>
<comment type="caution">
    <text evidence="3">The sequence shown here is derived from an EMBL/GenBank/DDBJ whole genome shotgun (WGS) entry which is preliminary data.</text>
</comment>
<reference evidence="3 4" key="1">
    <citation type="journal article" date="2015" name="Genome Announc.">
        <title>Draft Genome Sequence of Clostridium tyrobutyricum Strain DIVETGP, Isolated from Cow's Milk for Grana Padano Production.</title>
        <authorList>
            <person name="Soggiu A."/>
            <person name="Piras C."/>
            <person name="Gaiarsa S."/>
            <person name="Sassera D."/>
            <person name="Roncada P."/>
            <person name="Bendixen E."/>
            <person name="Brasca M."/>
            <person name="Bonizzi L."/>
        </authorList>
    </citation>
    <scope>NUCLEOTIDE SEQUENCE [LARGE SCALE GENOMIC DNA]</scope>
    <source>
        <strain evidence="3 4">DIVETGP</strain>
    </source>
</reference>
<feature type="coiled-coil region" evidence="1">
    <location>
        <begin position="52"/>
        <end position="171"/>
    </location>
</feature>
<dbReference type="AlphaFoldDB" id="W6N743"/>
<dbReference type="OrthoDB" id="9795058at2"/>
<organism evidence="3 4">
    <name type="scientific">Clostridium tyrobutyricum DIVETGP</name>
    <dbReference type="NCBI Taxonomy" id="1408889"/>
    <lineage>
        <taxon>Bacteria</taxon>
        <taxon>Bacillati</taxon>
        <taxon>Bacillota</taxon>
        <taxon>Clostridia</taxon>
        <taxon>Eubacteriales</taxon>
        <taxon>Clostridiaceae</taxon>
        <taxon>Clostridium</taxon>
    </lineage>
</organism>
<keyword evidence="1" id="KW-0175">Coiled coil</keyword>
<sequence>MLDLLIEIQENRGIIKNREKAIKDSTNISYMKKIRLEFEKKKKIYMKLDLEVKDNKRDIEIVSLKLDELKNEIEEEENKLYSNFKYDLKLIKSLEKSINTKKEEAKDMEDKSLNLLYKEDDLIKKKSDIRKKLVELRDNFYEYRENNKEVLLKNRRDIEDSKNRIVTLERQVPKDLLEKFNEISRIKGTGAAKLSDNGVCLGCLMKVSAITIDNVKKDKETVYCDNCGRIIHYRKKSL</sequence>
<dbReference type="Pfam" id="PF02591">
    <property type="entry name" value="Zn_ribbon_9"/>
    <property type="match status" value="1"/>
</dbReference>
<keyword evidence="4" id="KW-1185">Reference proteome</keyword>
<evidence type="ECO:0000256" key="1">
    <source>
        <dbReference type="SAM" id="Coils"/>
    </source>
</evidence>
<accession>W6N743</accession>
<name>W6N743_CLOTY</name>
<dbReference type="EMBL" id="CBXI010000043">
    <property type="protein sequence ID" value="CDL92548.1"/>
    <property type="molecule type" value="Genomic_DNA"/>
</dbReference>
<feature type="domain" description="C4-type zinc ribbon" evidence="2">
    <location>
        <begin position="199"/>
        <end position="231"/>
    </location>
</feature>
<dbReference type="RefSeq" id="WP_017751299.1">
    <property type="nucleotide sequence ID" value="NZ_CBXI010000043.1"/>
</dbReference>
<evidence type="ECO:0000259" key="2">
    <source>
        <dbReference type="Pfam" id="PF02591"/>
    </source>
</evidence>
<dbReference type="InterPro" id="IPR003743">
    <property type="entry name" value="Zf-RING_7"/>
</dbReference>
<dbReference type="Proteomes" id="UP000019482">
    <property type="component" value="Unassembled WGS sequence"/>
</dbReference>
<evidence type="ECO:0000313" key="4">
    <source>
        <dbReference type="Proteomes" id="UP000019482"/>
    </source>
</evidence>
<dbReference type="GeneID" id="29419503"/>